<keyword evidence="4" id="KW-0234">DNA repair</keyword>
<evidence type="ECO:0000256" key="7">
    <source>
        <dbReference type="ARBA" id="ARBA00044529"/>
    </source>
</evidence>
<dbReference type="Gene3D" id="2.170.210.10">
    <property type="entry name" value="DNA double-strand break repair and VJ recombination XRCC4, N-terminal"/>
    <property type="match status" value="1"/>
</dbReference>
<evidence type="ECO:0000256" key="4">
    <source>
        <dbReference type="ARBA" id="ARBA00023204"/>
    </source>
</evidence>
<evidence type="ECO:0000256" key="6">
    <source>
        <dbReference type="ARBA" id="ARBA00025747"/>
    </source>
</evidence>
<dbReference type="InterPro" id="IPR053829">
    <property type="entry name" value="XLF-like_CC"/>
</dbReference>
<dbReference type="GO" id="GO:0032807">
    <property type="term" value="C:DNA ligase IV complex"/>
    <property type="evidence" value="ECO:0007669"/>
    <property type="project" value="TreeGrafter"/>
</dbReference>
<dbReference type="GO" id="GO:0045027">
    <property type="term" value="F:DNA end binding"/>
    <property type="evidence" value="ECO:0007669"/>
    <property type="project" value="TreeGrafter"/>
</dbReference>
<evidence type="ECO:0000256" key="5">
    <source>
        <dbReference type="ARBA" id="ARBA00023242"/>
    </source>
</evidence>
<evidence type="ECO:0000259" key="9">
    <source>
        <dbReference type="Pfam" id="PF21928"/>
    </source>
</evidence>
<feature type="domain" description="XLF-like N-terminal" evidence="8">
    <location>
        <begin position="12"/>
        <end position="123"/>
    </location>
</feature>
<sequence>MQDLDTCLLAEPWKSVSFGSSRFMAKACFTDTGYALLVSDLSSAWYEQADALVVQARSQELNKRLKAPVSSFLKHLSEMMCPLLDGAQTQSVSFTCEEMPSKLSIRVKSELSGLPFYWDFRCVEASVPMVSRHLLRPLMGMSLALERQSQELAALLLRKDAEILDYREGGATLSRGRLETETFDETTFLENFLSQGAGGQALYLNYTVTAQAWYLNYRATAQARYLNYRATGQALYLNYRATGQALHLNYRATGQALYLNYRATAQARYLNYRATGQALHLNYRATGQALYLNYRATAQARYLNYRATGPALHLNYRATGQALYLNYRATGQALYLNYRATGQALHLNYTPTGQALHLNYTATTRPCT</sequence>
<comment type="similarity">
    <text evidence="6">Belongs to the XRCC4-XLF family. XLF subfamily.</text>
</comment>
<feature type="domain" description="XLF-like coiled-coil region" evidence="9">
    <location>
        <begin position="128"/>
        <end position="174"/>
    </location>
</feature>
<keyword evidence="11" id="KW-1185">Reference proteome</keyword>
<dbReference type="InterPro" id="IPR038051">
    <property type="entry name" value="XRCC4-like_N_sf"/>
</dbReference>
<dbReference type="InterPro" id="IPR015381">
    <property type="entry name" value="XLF-like_N"/>
</dbReference>
<dbReference type="FunFam" id="2.170.210.10:FF:000001">
    <property type="entry name" value="Non-homologous end-joining factor 1"/>
    <property type="match status" value="1"/>
</dbReference>
<dbReference type="CDD" id="cd22285">
    <property type="entry name" value="HD_XLF_N"/>
    <property type="match status" value="1"/>
</dbReference>
<evidence type="ECO:0000256" key="3">
    <source>
        <dbReference type="ARBA" id="ARBA00023125"/>
    </source>
</evidence>
<dbReference type="Gene3D" id="1.10.287.450">
    <property type="entry name" value="Helix hairpin bin"/>
    <property type="match status" value="1"/>
</dbReference>
<organism evidence="10 11">
    <name type="scientific">Pleurodeles waltl</name>
    <name type="common">Iberian ribbed newt</name>
    <dbReference type="NCBI Taxonomy" id="8319"/>
    <lineage>
        <taxon>Eukaryota</taxon>
        <taxon>Metazoa</taxon>
        <taxon>Chordata</taxon>
        <taxon>Craniata</taxon>
        <taxon>Vertebrata</taxon>
        <taxon>Euteleostomi</taxon>
        <taxon>Amphibia</taxon>
        <taxon>Batrachia</taxon>
        <taxon>Caudata</taxon>
        <taxon>Salamandroidea</taxon>
        <taxon>Salamandridae</taxon>
        <taxon>Pleurodelinae</taxon>
        <taxon>Pleurodeles</taxon>
    </lineage>
</organism>
<dbReference type="Proteomes" id="UP001066276">
    <property type="component" value="Chromosome 3_1"/>
</dbReference>
<dbReference type="AlphaFoldDB" id="A0AAV7U5X4"/>
<evidence type="ECO:0000313" key="10">
    <source>
        <dbReference type="EMBL" id="KAJ1183870.1"/>
    </source>
</evidence>
<keyword evidence="5" id="KW-0539">Nucleus</keyword>
<gene>
    <name evidence="10" type="ORF">NDU88_000680</name>
</gene>
<dbReference type="GO" id="GO:0006303">
    <property type="term" value="P:double-strand break repair via nonhomologous end joining"/>
    <property type="evidence" value="ECO:0007669"/>
    <property type="project" value="TreeGrafter"/>
</dbReference>
<dbReference type="Pfam" id="PF21928">
    <property type="entry name" value="XLF_CC"/>
    <property type="match status" value="1"/>
</dbReference>
<evidence type="ECO:0000313" key="11">
    <source>
        <dbReference type="Proteomes" id="UP001066276"/>
    </source>
</evidence>
<evidence type="ECO:0000256" key="1">
    <source>
        <dbReference type="ARBA" id="ARBA00004123"/>
    </source>
</evidence>
<dbReference type="Pfam" id="PF09302">
    <property type="entry name" value="XLF"/>
    <property type="match status" value="1"/>
</dbReference>
<keyword evidence="2" id="KW-0227">DNA damage</keyword>
<comment type="caution">
    <text evidence="10">The sequence shown here is derived from an EMBL/GenBank/DDBJ whole genome shotgun (WGS) entry which is preliminary data.</text>
</comment>
<dbReference type="EMBL" id="JANPWB010000005">
    <property type="protein sequence ID" value="KAJ1183870.1"/>
    <property type="molecule type" value="Genomic_DNA"/>
</dbReference>
<accession>A0AAV7U5X4</accession>
<keyword evidence="3" id="KW-0238">DNA-binding</keyword>
<reference evidence="10" key="1">
    <citation type="journal article" date="2022" name="bioRxiv">
        <title>Sequencing and chromosome-scale assembly of the giantPleurodeles waltlgenome.</title>
        <authorList>
            <person name="Brown T."/>
            <person name="Elewa A."/>
            <person name="Iarovenko S."/>
            <person name="Subramanian E."/>
            <person name="Araus A.J."/>
            <person name="Petzold A."/>
            <person name="Susuki M."/>
            <person name="Suzuki K.-i.T."/>
            <person name="Hayashi T."/>
            <person name="Toyoda A."/>
            <person name="Oliveira C."/>
            <person name="Osipova E."/>
            <person name="Leigh N.D."/>
            <person name="Simon A."/>
            <person name="Yun M.H."/>
        </authorList>
    </citation>
    <scope>NUCLEOTIDE SEQUENCE</scope>
    <source>
        <strain evidence="10">20211129_DDA</strain>
        <tissue evidence="10">Liver</tissue>
    </source>
</reference>
<dbReference type="PANTHER" id="PTHR32235">
    <property type="entry name" value="NON-HOMOLOGOUS END-JOINING FACTOR 1"/>
    <property type="match status" value="1"/>
</dbReference>
<evidence type="ECO:0000259" key="8">
    <source>
        <dbReference type="Pfam" id="PF09302"/>
    </source>
</evidence>
<proteinExistence type="inferred from homology"/>
<comment type="subcellular location">
    <subcellularLocation>
        <location evidence="1">Nucleus</location>
    </subcellularLocation>
</comment>
<dbReference type="PANTHER" id="PTHR32235:SF1">
    <property type="entry name" value="NON-HOMOLOGOUS END-JOINING FACTOR 1"/>
    <property type="match status" value="1"/>
</dbReference>
<name>A0AAV7U5X4_PLEWA</name>
<protein>
    <recommendedName>
        <fullName evidence="7">Non-homologous end-joining factor 1</fullName>
    </recommendedName>
</protein>
<evidence type="ECO:0000256" key="2">
    <source>
        <dbReference type="ARBA" id="ARBA00022763"/>
    </source>
</evidence>
<dbReference type="InterPro" id="IPR052287">
    <property type="entry name" value="NHEJ_factor"/>
</dbReference>